<keyword evidence="6 8" id="KW-0472">Membrane</keyword>
<dbReference type="Pfam" id="PF02163">
    <property type="entry name" value="Peptidase_M50"/>
    <property type="match status" value="1"/>
</dbReference>
<dbReference type="OrthoDB" id="9759690at2"/>
<evidence type="ECO:0000313" key="10">
    <source>
        <dbReference type="EMBL" id="QBP13355.1"/>
    </source>
</evidence>
<evidence type="ECO:0000313" key="11">
    <source>
        <dbReference type="Proteomes" id="UP000253772"/>
    </source>
</evidence>
<gene>
    <name evidence="10" type="ORF">DDF84_027385</name>
</gene>
<evidence type="ECO:0000256" key="5">
    <source>
        <dbReference type="ARBA" id="ARBA00022989"/>
    </source>
</evidence>
<dbReference type="RefSeq" id="WP_024569984.1">
    <property type="nucleotide sequence ID" value="NZ_CP037901.1"/>
</dbReference>
<feature type="coiled-coil region" evidence="7">
    <location>
        <begin position="505"/>
        <end position="539"/>
    </location>
</feature>
<protein>
    <submittedName>
        <fullName evidence="10">Peptidase M50</fullName>
    </submittedName>
</protein>
<dbReference type="EMBL" id="CP037901">
    <property type="protein sequence ID" value="QBP13355.1"/>
    <property type="molecule type" value="Genomic_DNA"/>
</dbReference>
<evidence type="ECO:0000259" key="9">
    <source>
        <dbReference type="Pfam" id="PF02163"/>
    </source>
</evidence>
<organism evidence="10 11">
    <name type="scientific">Cupriavidus metallidurans</name>
    <dbReference type="NCBI Taxonomy" id="119219"/>
    <lineage>
        <taxon>Bacteria</taxon>
        <taxon>Pseudomonadati</taxon>
        <taxon>Pseudomonadota</taxon>
        <taxon>Betaproteobacteria</taxon>
        <taxon>Burkholderiales</taxon>
        <taxon>Burkholderiaceae</taxon>
        <taxon>Cupriavidus</taxon>
    </lineage>
</organism>
<evidence type="ECO:0000256" key="6">
    <source>
        <dbReference type="ARBA" id="ARBA00023136"/>
    </source>
</evidence>
<feature type="transmembrane region" description="Helical" evidence="8">
    <location>
        <begin position="351"/>
        <end position="374"/>
    </location>
</feature>
<name>A0A482IW93_9BURK</name>
<sequence length="699" mass="78246">MQASPDELPLPLLREDLRLFPGAPHTDGSPAWIIEDPVRNRHFRIGWLEFECLQRWHMTPRAIAEQVRASTPLEAQSEQVLGFAAFLQGNALLRPSPGRSQEMATTRQPREWLSWRWWLHHYLFFRIPLLRPTYRIQSLYRHLQWLFQPATAWIVLGLTLLGVVLTLRQWDTFRHTLFESISLEGAVGFACAVVVAKTLHELGHALVATHFGVRVGHMGVAFLVMWPMLYTDTSESWRLTNARQRLAIASAGIVTELIIGGLATLGWALLAPGPLRQACFYLATTSWVLSLALNASPFMRFDGYFILSDLLDLPNLHERAGALARTALRRLLLGWPDPWPEPLPATLRNRLIAFAWITWCYRLTVFLGIALVVYHLFFKALGVALFLVEIVFFIALPCWRELRVWFRRRAETTRPRRRLLWGALAALLIVLAIPWPTGVRAPALAHSTRQWTAYAPAPAQLVSTTPPGHVRAGSALIQLRQPELVSEAMAAQASINGNDARLTGLLELRRGIEQQAATLEELQQSLARARAVHAEERRLLLAAPFDGAWVDVPDDIRADTWVGSKQVLGRLIDPAHWMVDAFVDESDVQYLRTGASACFFPDARPARHCGVIRAIAPSRSAQIPAAQLTTPHGGPIAAVDKQGALIPDAALYLVQIDLAAPPPSLVELRGNVHLAGEPRSRLADWMRNIYSVVIRESGF</sequence>
<dbReference type="GO" id="GO:0004222">
    <property type="term" value="F:metalloendopeptidase activity"/>
    <property type="evidence" value="ECO:0007669"/>
    <property type="project" value="InterPro"/>
</dbReference>
<keyword evidence="7" id="KW-0175">Coiled coil</keyword>
<evidence type="ECO:0000256" key="1">
    <source>
        <dbReference type="ARBA" id="ARBA00001947"/>
    </source>
</evidence>
<evidence type="ECO:0000256" key="2">
    <source>
        <dbReference type="ARBA" id="ARBA00004127"/>
    </source>
</evidence>
<feature type="transmembrane region" description="Helical" evidence="8">
    <location>
        <begin position="246"/>
        <end position="269"/>
    </location>
</feature>
<proteinExistence type="inferred from homology"/>
<dbReference type="Proteomes" id="UP000253772">
    <property type="component" value="Chromosome c2"/>
</dbReference>
<dbReference type="AlphaFoldDB" id="A0A482IW93"/>
<keyword evidence="5 8" id="KW-1133">Transmembrane helix</keyword>
<dbReference type="GO" id="GO:0016020">
    <property type="term" value="C:membrane"/>
    <property type="evidence" value="ECO:0007669"/>
    <property type="project" value="InterPro"/>
</dbReference>
<comment type="subcellular location">
    <subcellularLocation>
        <location evidence="2">Endomembrane system</location>
        <topology evidence="2">Multi-pass membrane protein</topology>
    </subcellularLocation>
</comment>
<feature type="transmembrane region" description="Helical" evidence="8">
    <location>
        <begin position="145"/>
        <end position="165"/>
    </location>
</feature>
<comment type="cofactor">
    <cofactor evidence="1">
        <name>Zn(2+)</name>
        <dbReference type="ChEBI" id="CHEBI:29105"/>
    </cofactor>
</comment>
<feature type="domain" description="Peptidase M50" evidence="9">
    <location>
        <begin position="189"/>
        <end position="287"/>
    </location>
</feature>
<dbReference type="GO" id="GO:0005737">
    <property type="term" value="C:cytoplasm"/>
    <property type="evidence" value="ECO:0007669"/>
    <property type="project" value="TreeGrafter"/>
</dbReference>
<dbReference type="PANTHER" id="PTHR13325:SF3">
    <property type="entry name" value="MEMBRANE-BOUND TRANSCRIPTION FACTOR SITE-2 PROTEASE"/>
    <property type="match status" value="1"/>
</dbReference>
<dbReference type="GO" id="GO:0012505">
    <property type="term" value="C:endomembrane system"/>
    <property type="evidence" value="ECO:0007669"/>
    <property type="project" value="UniProtKB-SubCell"/>
</dbReference>
<evidence type="ECO:0000256" key="3">
    <source>
        <dbReference type="ARBA" id="ARBA00007931"/>
    </source>
</evidence>
<dbReference type="InterPro" id="IPR008915">
    <property type="entry name" value="Peptidase_M50"/>
</dbReference>
<feature type="transmembrane region" description="Helical" evidence="8">
    <location>
        <begin position="419"/>
        <end position="437"/>
    </location>
</feature>
<keyword evidence="4 8" id="KW-0812">Transmembrane</keyword>
<evidence type="ECO:0000256" key="7">
    <source>
        <dbReference type="SAM" id="Coils"/>
    </source>
</evidence>
<dbReference type="PANTHER" id="PTHR13325">
    <property type="entry name" value="PROTEASE M50 MEMBRANE-BOUND TRANSCRIPTION FACTOR SITE 2 PROTEASE"/>
    <property type="match status" value="1"/>
</dbReference>
<dbReference type="GO" id="GO:0031293">
    <property type="term" value="P:membrane protein intracellular domain proteolysis"/>
    <property type="evidence" value="ECO:0007669"/>
    <property type="project" value="TreeGrafter"/>
</dbReference>
<reference evidence="10 11" key="1">
    <citation type="submission" date="2019-03" db="EMBL/GenBank/DDBJ databases">
        <title>Comparative insights into the high quality Complete genome sequence of highly metal resistant Cupriavidus metallidurans strain BS1 isolated from a gold-copper mine.</title>
        <authorList>
            <person name="Mazhar H.S."/>
            <person name="Rensing C."/>
        </authorList>
    </citation>
    <scope>NUCLEOTIDE SEQUENCE [LARGE SCALE GENOMIC DNA]</scope>
    <source>
        <strain evidence="10 11">BS1</strain>
    </source>
</reference>
<feature type="transmembrane region" description="Helical" evidence="8">
    <location>
        <begin position="380"/>
        <end position="399"/>
    </location>
</feature>
<accession>A0A482IW93</accession>
<dbReference type="InterPro" id="IPR001193">
    <property type="entry name" value="MBTPS2"/>
</dbReference>
<evidence type="ECO:0000256" key="8">
    <source>
        <dbReference type="SAM" id="Phobius"/>
    </source>
</evidence>
<evidence type="ECO:0000256" key="4">
    <source>
        <dbReference type="ARBA" id="ARBA00022692"/>
    </source>
</evidence>
<comment type="similarity">
    <text evidence="3">Belongs to the peptidase M50B family.</text>
</comment>
<feature type="transmembrane region" description="Helical" evidence="8">
    <location>
        <begin position="275"/>
        <end position="293"/>
    </location>
</feature>